<evidence type="ECO:0000256" key="3">
    <source>
        <dbReference type="ARBA" id="ARBA00022448"/>
    </source>
</evidence>
<evidence type="ECO:0000256" key="9">
    <source>
        <dbReference type="ARBA" id="ARBA00023047"/>
    </source>
</evidence>
<dbReference type="Proteomes" id="UP000637632">
    <property type="component" value="Unassembled WGS sequence"/>
</dbReference>
<dbReference type="InterPro" id="IPR013525">
    <property type="entry name" value="ABC2_TM"/>
</dbReference>
<evidence type="ECO:0000256" key="10">
    <source>
        <dbReference type="ARBA" id="ARBA00023136"/>
    </source>
</evidence>
<dbReference type="PANTHER" id="PTHR30413">
    <property type="entry name" value="INNER MEMBRANE TRANSPORT PERMEASE"/>
    <property type="match status" value="1"/>
</dbReference>
<evidence type="ECO:0000256" key="8">
    <source>
        <dbReference type="ARBA" id="ARBA00022989"/>
    </source>
</evidence>
<sequence>MTKNPISPFYAIYSLWQHRQLILDMAGRDALGKYKGSRLGIIWSLLTPVFMLAIYTFVFSEIFRARWTPASQSKAEFAIALFSGMIMFNLFSEIINRAPTLIVSNANFVKKIVFPLEILACVSLFSAMFHMLVSTAVLLLFQLIMNTYLPWTVLLLPFAVLPLALLCLGISWFLSALGVFIRDVGQTIGLLVTGLMFLSPVFFPLSAIPEKWQGLARLNPMVFPIEMARDVLVWGKTPDWAEWGIYLLMTLLVAWAGFVSFQKTRRGFADVI</sequence>
<evidence type="ECO:0000313" key="13">
    <source>
        <dbReference type="EMBL" id="MBC3812477.1"/>
    </source>
</evidence>
<comment type="subcellular location">
    <subcellularLocation>
        <location evidence="11">Cell inner membrane</location>
        <topology evidence="11">Multi-pass membrane protein</topology>
    </subcellularLocation>
    <subcellularLocation>
        <location evidence="1">Cell membrane</location>
        <topology evidence="1">Multi-pass membrane protein</topology>
    </subcellularLocation>
</comment>
<keyword evidence="10 11" id="KW-0472">Membrane</keyword>
<dbReference type="RefSeq" id="WP_190480262.1">
    <property type="nucleotide sequence ID" value="NZ_JACOFT010000005.1"/>
</dbReference>
<feature type="transmembrane region" description="Helical" evidence="11">
    <location>
        <begin position="243"/>
        <end position="261"/>
    </location>
</feature>
<evidence type="ECO:0000259" key="12">
    <source>
        <dbReference type="PROSITE" id="PS51012"/>
    </source>
</evidence>
<evidence type="ECO:0000256" key="5">
    <source>
        <dbReference type="ARBA" id="ARBA00022597"/>
    </source>
</evidence>
<evidence type="ECO:0000256" key="2">
    <source>
        <dbReference type="ARBA" id="ARBA00007783"/>
    </source>
</evidence>
<keyword evidence="3 11" id="KW-0813">Transport</keyword>
<dbReference type="InterPro" id="IPR000412">
    <property type="entry name" value="ABC_2_transport"/>
</dbReference>
<organism evidence="13 14">
    <name type="scientific">Undibacterium aquatile</name>
    <dbReference type="NCBI Taxonomy" id="1537398"/>
    <lineage>
        <taxon>Bacteria</taxon>
        <taxon>Pseudomonadati</taxon>
        <taxon>Pseudomonadota</taxon>
        <taxon>Betaproteobacteria</taxon>
        <taxon>Burkholderiales</taxon>
        <taxon>Oxalobacteraceae</taxon>
        <taxon>Undibacterium</taxon>
    </lineage>
</organism>
<comment type="caution">
    <text evidence="13">The sequence shown here is derived from an EMBL/GenBank/DDBJ whole genome shotgun (WGS) entry which is preliminary data.</text>
</comment>
<keyword evidence="14" id="KW-1185">Reference proteome</keyword>
<evidence type="ECO:0000256" key="1">
    <source>
        <dbReference type="ARBA" id="ARBA00004651"/>
    </source>
</evidence>
<dbReference type="EMBL" id="JACOFT010000005">
    <property type="protein sequence ID" value="MBC3812477.1"/>
    <property type="molecule type" value="Genomic_DNA"/>
</dbReference>
<evidence type="ECO:0000256" key="7">
    <source>
        <dbReference type="ARBA" id="ARBA00022903"/>
    </source>
</evidence>
<feature type="transmembrane region" description="Helical" evidence="11">
    <location>
        <begin position="153"/>
        <end position="181"/>
    </location>
</feature>
<dbReference type="PROSITE" id="PS51012">
    <property type="entry name" value="ABC_TM2"/>
    <property type="match status" value="1"/>
</dbReference>
<feature type="transmembrane region" description="Helical" evidence="11">
    <location>
        <begin position="77"/>
        <end position="95"/>
    </location>
</feature>
<proteinExistence type="inferred from homology"/>
<reference evidence="13 14" key="1">
    <citation type="submission" date="2020-08" db="EMBL/GenBank/DDBJ databases">
        <title>Novel species isolated from subtropical streams in China.</title>
        <authorList>
            <person name="Lu H."/>
        </authorList>
    </citation>
    <scope>NUCLEOTIDE SEQUENCE [LARGE SCALE GENOMIC DNA]</scope>
    <source>
        <strain evidence="13 14">CCTCC AB 2015119</strain>
    </source>
</reference>
<evidence type="ECO:0000313" key="14">
    <source>
        <dbReference type="Proteomes" id="UP000637632"/>
    </source>
</evidence>
<evidence type="ECO:0000256" key="4">
    <source>
        <dbReference type="ARBA" id="ARBA00022475"/>
    </source>
</evidence>
<dbReference type="Pfam" id="PF01061">
    <property type="entry name" value="ABC2_membrane"/>
    <property type="match status" value="1"/>
</dbReference>
<keyword evidence="9" id="KW-0625">Polysaccharide transport</keyword>
<dbReference type="PRINTS" id="PR00164">
    <property type="entry name" value="ABC2TRNSPORT"/>
</dbReference>
<keyword evidence="4 11" id="KW-1003">Cell membrane</keyword>
<keyword evidence="6 11" id="KW-0812">Transmembrane</keyword>
<feature type="domain" description="ABC transmembrane type-2" evidence="12">
    <location>
        <begin position="39"/>
        <end position="264"/>
    </location>
</feature>
<dbReference type="PIRSF" id="PIRSF006648">
    <property type="entry name" value="DrrB"/>
    <property type="match status" value="1"/>
</dbReference>
<keyword evidence="7" id="KW-0972">Capsule biogenesis/degradation</keyword>
<comment type="similarity">
    <text evidence="2 11">Belongs to the ABC-2 integral membrane protein family.</text>
</comment>
<gene>
    <name evidence="13" type="ORF">H8K26_13605</name>
</gene>
<protein>
    <recommendedName>
        <fullName evidence="11">Transport permease protein</fullName>
    </recommendedName>
</protein>
<keyword evidence="8 11" id="KW-1133">Transmembrane helix</keyword>
<feature type="transmembrane region" description="Helical" evidence="11">
    <location>
        <begin position="188"/>
        <end position="208"/>
    </location>
</feature>
<feature type="transmembrane region" description="Helical" evidence="11">
    <location>
        <begin position="39"/>
        <end position="57"/>
    </location>
</feature>
<keyword evidence="5" id="KW-0762">Sugar transport</keyword>
<accession>A0ABR6XHV1</accession>
<name>A0ABR6XHV1_9BURK</name>
<dbReference type="InterPro" id="IPR047817">
    <property type="entry name" value="ABC2_TM_bact-type"/>
</dbReference>
<dbReference type="PANTHER" id="PTHR30413:SF10">
    <property type="entry name" value="CAPSULE POLYSACCHARIDE EXPORT INNER-MEMBRANE PROTEIN CTRC"/>
    <property type="match status" value="1"/>
</dbReference>
<evidence type="ECO:0000256" key="11">
    <source>
        <dbReference type="RuleBase" id="RU361157"/>
    </source>
</evidence>
<feature type="transmembrane region" description="Helical" evidence="11">
    <location>
        <begin position="116"/>
        <end position="141"/>
    </location>
</feature>
<evidence type="ECO:0000256" key="6">
    <source>
        <dbReference type="ARBA" id="ARBA00022692"/>
    </source>
</evidence>